<dbReference type="GO" id="GO:0003735">
    <property type="term" value="F:structural constituent of ribosome"/>
    <property type="evidence" value="ECO:0007669"/>
    <property type="project" value="InterPro"/>
</dbReference>
<dbReference type="SMART" id="SM00363">
    <property type="entry name" value="S4"/>
    <property type="match status" value="1"/>
</dbReference>
<evidence type="ECO:0000256" key="4">
    <source>
        <dbReference type="ARBA" id="ARBA00022980"/>
    </source>
</evidence>
<keyword evidence="5 7" id="KW-0687">Ribonucleoprotein</keyword>
<proteinExistence type="inferred from homology"/>
<evidence type="ECO:0000256" key="1">
    <source>
        <dbReference type="ARBA" id="ARBA00007465"/>
    </source>
</evidence>
<evidence type="ECO:0000256" key="3">
    <source>
        <dbReference type="ARBA" id="ARBA00022884"/>
    </source>
</evidence>
<accession>A0A386B0S7</accession>
<dbReference type="Gene3D" id="1.10.1050.10">
    <property type="entry name" value="Ribosomal Protein S4 Delta 41, Chain A, domain 1"/>
    <property type="match status" value="1"/>
</dbReference>
<evidence type="ECO:0000256" key="7">
    <source>
        <dbReference type="HAMAP-Rule" id="MF_01306"/>
    </source>
</evidence>
<dbReference type="InterPro" id="IPR002942">
    <property type="entry name" value="S4_RNA-bd"/>
</dbReference>
<evidence type="ECO:0000256" key="9">
    <source>
        <dbReference type="SAM" id="MobiDB-lite"/>
    </source>
</evidence>
<sequence length="196" mass="23112">MIRYKGPKLRIIRRLGELPGLTSKIPKKRHPPGQHARKNNNPTAYAIRLLEKQKIRYNYGLGERQLINYVKRAKKNKRSTSQVLLELIEMRLDNIIFKLGFVNSINAAKQLISHKHVKINNHKLSICSYQCKKNDKITFINEKYRQKIKKLDEKNLPTFIKIDKQQSSILIHSIVQRNDIDLKINELLVIEYYSKI</sequence>
<dbReference type="GO" id="GO:0015935">
    <property type="term" value="C:small ribosomal subunit"/>
    <property type="evidence" value="ECO:0007669"/>
    <property type="project" value="InterPro"/>
</dbReference>
<dbReference type="GO" id="GO:0006412">
    <property type="term" value="P:translation"/>
    <property type="evidence" value="ECO:0007669"/>
    <property type="project" value="UniProtKB-UniRule"/>
</dbReference>
<comment type="similarity">
    <text evidence="1 7 8">Belongs to the universal ribosomal protein uS4 family.</text>
</comment>
<feature type="compositionally biased region" description="Basic residues" evidence="9">
    <location>
        <begin position="25"/>
        <end position="38"/>
    </location>
</feature>
<evidence type="ECO:0000256" key="6">
    <source>
        <dbReference type="ARBA" id="ARBA00035158"/>
    </source>
</evidence>
<evidence type="ECO:0000259" key="10">
    <source>
        <dbReference type="SMART" id="SM00363"/>
    </source>
</evidence>
<dbReference type="PROSITE" id="PS50889">
    <property type="entry name" value="S4"/>
    <property type="match status" value="1"/>
</dbReference>
<dbReference type="PROSITE" id="PS00632">
    <property type="entry name" value="RIBOSOMAL_S4"/>
    <property type="match status" value="1"/>
</dbReference>
<dbReference type="PANTHER" id="PTHR11831">
    <property type="entry name" value="30S 40S RIBOSOMAL PROTEIN"/>
    <property type="match status" value="1"/>
</dbReference>
<dbReference type="FunFam" id="1.10.1050.10:FF:000002">
    <property type="entry name" value="30S ribosomal protein S4, chloroplastic"/>
    <property type="match status" value="1"/>
</dbReference>
<comment type="function">
    <text evidence="7">With S5 and S12 plays an important role in translational accuracy.</text>
</comment>
<dbReference type="InterPro" id="IPR036986">
    <property type="entry name" value="S4_RNA-bd_sf"/>
</dbReference>
<dbReference type="GO" id="GO:0009507">
    <property type="term" value="C:chloroplast"/>
    <property type="evidence" value="ECO:0007669"/>
    <property type="project" value="UniProtKB-SubCell"/>
</dbReference>
<evidence type="ECO:0000313" key="12">
    <source>
        <dbReference type="EMBL" id="AYC65299.1"/>
    </source>
</evidence>
<keyword evidence="12" id="KW-0150">Chloroplast</keyword>
<dbReference type="Gene3D" id="3.10.290.10">
    <property type="entry name" value="RNA-binding S4 domain"/>
    <property type="match status" value="1"/>
</dbReference>
<dbReference type="SUPFAM" id="SSF55174">
    <property type="entry name" value="Alpha-L RNA-binding motif"/>
    <property type="match status" value="1"/>
</dbReference>
<reference evidence="12" key="1">
    <citation type="submission" date="2018-07" db="EMBL/GenBank/DDBJ databases">
        <authorList>
            <person name="Quirk P.G."/>
            <person name="Krulwich T.A."/>
        </authorList>
    </citation>
    <scope>NUCLEOTIDE SEQUENCE</scope>
</reference>
<evidence type="ECO:0000259" key="11">
    <source>
        <dbReference type="SMART" id="SM01390"/>
    </source>
</evidence>
<dbReference type="CDD" id="cd00165">
    <property type="entry name" value="S4"/>
    <property type="match status" value="1"/>
</dbReference>
<feature type="domain" description="RNA-binding S4" evidence="10">
    <location>
        <begin position="90"/>
        <end position="152"/>
    </location>
</feature>
<dbReference type="NCBIfam" id="NF003717">
    <property type="entry name" value="PRK05327.1"/>
    <property type="match status" value="1"/>
</dbReference>
<name>A0A386B0S7_9CHLO</name>
<evidence type="ECO:0000256" key="5">
    <source>
        <dbReference type="ARBA" id="ARBA00023274"/>
    </source>
</evidence>
<dbReference type="Pfam" id="PF01479">
    <property type="entry name" value="S4"/>
    <property type="match status" value="1"/>
</dbReference>
<dbReference type="InterPro" id="IPR005709">
    <property type="entry name" value="Ribosomal_uS4_bac-type"/>
</dbReference>
<dbReference type="AlphaFoldDB" id="A0A386B0S7"/>
<comment type="function">
    <text evidence="7">One of the primary rRNA binding proteins, it binds directly to 16S rRNA where it nucleates assembly of the body of the 30S subunit.</text>
</comment>
<dbReference type="EMBL" id="MH591108">
    <property type="protein sequence ID" value="AYC65299.1"/>
    <property type="molecule type" value="Genomic_DNA"/>
</dbReference>
<dbReference type="NCBIfam" id="TIGR01017">
    <property type="entry name" value="rpsD_bact"/>
    <property type="match status" value="1"/>
</dbReference>
<dbReference type="InterPro" id="IPR022801">
    <property type="entry name" value="Ribosomal_uS4"/>
</dbReference>
<gene>
    <name evidence="7 12" type="primary">rps4</name>
</gene>
<dbReference type="InterPro" id="IPR001912">
    <property type="entry name" value="Ribosomal_uS4_N"/>
</dbReference>
<dbReference type="SMART" id="SM01390">
    <property type="entry name" value="Ribosomal_S4"/>
    <property type="match status" value="1"/>
</dbReference>
<dbReference type="HAMAP" id="MF_01306_B">
    <property type="entry name" value="Ribosomal_uS4_B"/>
    <property type="match status" value="1"/>
</dbReference>
<keyword evidence="2 7" id="KW-0699">rRNA-binding</keyword>
<comment type="subunit">
    <text evidence="7">Part of the 30S ribosomal subunit. Contacts protein S5. The interaction surface between S4 and S5 is involved in control of translational fidelity.</text>
</comment>
<dbReference type="PANTHER" id="PTHR11831:SF4">
    <property type="entry name" value="SMALL RIBOSOMAL SUBUNIT PROTEIN US4M"/>
    <property type="match status" value="1"/>
</dbReference>
<dbReference type="GeneID" id="38334348"/>
<dbReference type="InterPro" id="IPR018079">
    <property type="entry name" value="Ribosomal_uS4_CS"/>
</dbReference>
<keyword evidence="4 7" id="KW-0689">Ribosomal protein</keyword>
<keyword evidence="12" id="KW-0934">Plastid</keyword>
<dbReference type="GO" id="GO:0042274">
    <property type="term" value="P:ribosomal small subunit biogenesis"/>
    <property type="evidence" value="ECO:0007669"/>
    <property type="project" value="TreeGrafter"/>
</dbReference>
<organism evidence="12">
    <name type="scientific">Pedobesia claviformis</name>
    <dbReference type="NCBI Taxonomy" id="2364088"/>
    <lineage>
        <taxon>Eukaryota</taxon>
        <taxon>Viridiplantae</taxon>
        <taxon>Chlorophyta</taxon>
        <taxon>core chlorophytes</taxon>
        <taxon>Ulvophyceae</taxon>
        <taxon>TCBD clade</taxon>
        <taxon>Bryopsidales</taxon>
        <taxon>Bryopsidineae</taxon>
        <taxon>Derbesiaceae</taxon>
        <taxon>Pedobesia</taxon>
    </lineage>
</organism>
<keyword evidence="3 7" id="KW-0694">RNA-binding</keyword>
<reference evidence="12" key="2">
    <citation type="journal article" date="2019" name="Mol. Phylogenet. Evol.">
        <title>Reassessment of the classification of bryopsidales (chlorophyta) based on chloroplast phylogenomic analyses.</title>
        <authorList>
            <person name="Cremen M.C."/>
            <person name="Leliaert F."/>
            <person name="West J."/>
            <person name="Lam D.W."/>
            <person name="Shimada S."/>
            <person name="Lopez-Bautista J.M."/>
            <person name="Verbruggen H."/>
        </authorList>
    </citation>
    <scope>NUCLEOTIDE SEQUENCE</scope>
</reference>
<feature type="region of interest" description="Disordered" evidence="9">
    <location>
        <begin position="21"/>
        <end position="42"/>
    </location>
</feature>
<feature type="domain" description="Small ribosomal subunit protein uS4 N-terminal" evidence="11">
    <location>
        <begin position="3"/>
        <end position="89"/>
    </location>
</feature>
<comment type="subcellular location">
    <subcellularLocation>
        <location evidence="7">Plastid</location>
        <location evidence="7">Chloroplast</location>
    </subcellularLocation>
</comment>
<dbReference type="RefSeq" id="YP_009532726.1">
    <property type="nucleotide sequence ID" value="NC_039766.1"/>
</dbReference>
<evidence type="ECO:0000256" key="8">
    <source>
        <dbReference type="RuleBase" id="RU003699"/>
    </source>
</evidence>
<dbReference type="FunFam" id="3.10.290.10:FF:000001">
    <property type="entry name" value="30S ribosomal protein S4"/>
    <property type="match status" value="1"/>
</dbReference>
<protein>
    <recommendedName>
        <fullName evidence="6 7">Small ribosomal subunit protein uS4c</fullName>
    </recommendedName>
</protein>
<dbReference type="Pfam" id="PF00163">
    <property type="entry name" value="Ribosomal_S4"/>
    <property type="match status" value="1"/>
</dbReference>
<dbReference type="GO" id="GO:0019843">
    <property type="term" value="F:rRNA binding"/>
    <property type="evidence" value="ECO:0007669"/>
    <property type="project" value="UniProtKB-UniRule"/>
</dbReference>
<geneLocation type="chloroplast" evidence="12"/>
<evidence type="ECO:0000256" key="2">
    <source>
        <dbReference type="ARBA" id="ARBA00022730"/>
    </source>
</evidence>